<name>A0A8B6G273_MYTGA</name>
<organism evidence="2 3">
    <name type="scientific">Mytilus galloprovincialis</name>
    <name type="common">Mediterranean mussel</name>
    <dbReference type="NCBI Taxonomy" id="29158"/>
    <lineage>
        <taxon>Eukaryota</taxon>
        <taxon>Metazoa</taxon>
        <taxon>Spiralia</taxon>
        <taxon>Lophotrochozoa</taxon>
        <taxon>Mollusca</taxon>
        <taxon>Bivalvia</taxon>
        <taxon>Autobranchia</taxon>
        <taxon>Pteriomorphia</taxon>
        <taxon>Mytilida</taxon>
        <taxon>Mytiloidea</taxon>
        <taxon>Mytilidae</taxon>
        <taxon>Mytilinae</taxon>
        <taxon>Mytilus</taxon>
    </lineage>
</organism>
<dbReference type="InterPro" id="IPR043128">
    <property type="entry name" value="Rev_trsase/Diguanyl_cyclase"/>
</dbReference>
<dbReference type="EMBL" id="UYJE01007755">
    <property type="protein sequence ID" value="VDI57582.1"/>
    <property type="molecule type" value="Genomic_DNA"/>
</dbReference>
<dbReference type="AlphaFoldDB" id="A0A8B6G273"/>
<evidence type="ECO:0000313" key="3">
    <source>
        <dbReference type="Proteomes" id="UP000596742"/>
    </source>
</evidence>
<dbReference type="SUPFAM" id="SSF56672">
    <property type="entry name" value="DNA/RNA polymerases"/>
    <property type="match status" value="1"/>
</dbReference>
<feature type="domain" description="Reverse transcriptase" evidence="1">
    <location>
        <begin position="21"/>
        <end position="203"/>
    </location>
</feature>
<protein>
    <recommendedName>
        <fullName evidence="1">Reverse transcriptase domain-containing protein</fullName>
    </recommendedName>
</protein>
<dbReference type="InterPro" id="IPR052055">
    <property type="entry name" value="Hepadnavirus_pol/RT"/>
</dbReference>
<gene>
    <name evidence="2" type="ORF">MGAL_10B034972</name>
</gene>
<dbReference type="Gene3D" id="3.10.10.10">
    <property type="entry name" value="HIV Type 1 Reverse Transcriptase, subunit A, domain 1"/>
    <property type="match status" value="1"/>
</dbReference>
<dbReference type="InterPro" id="IPR043502">
    <property type="entry name" value="DNA/RNA_pol_sf"/>
</dbReference>
<dbReference type="Proteomes" id="UP000596742">
    <property type="component" value="Unassembled WGS sequence"/>
</dbReference>
<evidence type="ECO:0000313" key="2">
    <source>
        <dbReference type="EMBL" id="VDI57582.1"/>
    </source>
</evidence>
<dbReference type="PANTHER" id="PTHR33050">
    <property type="entry name" value="REVERSE TRANSCRIPTASE DOMAIN-CONTAINING PROTEIN"/>
    <property type="match status" value="1"/>
</dbReference>
<dbReference type="OrthoDB" id="2348824at2759"/>
<evidence type="ECO:0000259" key="1">
    <source>
        <dbReference type="PROSITE" id="PS50878"/>
    </source>
</evidence>
<dbReference type="Pfam" id="PF00078">
    <property type="entry name" value="RVT_1"/>
    <property type="match status" value="1"/>
</dbReference>
<dbReference type="PROSITE" id="PS50878">
    <property type="entry name" value="RT_POL"/>
    <property type="match status" value="1"/>
</dbReference>
<comment type="caution">
    <text evidence="2">The sequence shown here is derived from an EMBL/GenBank/DDBJ whole genome shotgun (WGS) entry which is preliminary data.</text>
</comment>
<dbReference type="Gene3D" id="3.30.70.270">
    <property type="match status" value="1"/>
</dbReference>
<accession>A0A8B6G273</accession>
<reference evidence="2" key="1">
    <citation type="submission" date="2018-11" db="EMBL/GenBank/DDBJ databases">
        <authorList>
            <person name="Alioto T."/>
            <person name="Alioto T."/>
        </authorList>
    </citation>
    <scope>NUCLEOTIDE SEQUENCE</scope>
</reference>
<dbReference type="CDD" id="cd03714">
    <property type="entry name" value="RT_DIRS1"/>
    <property type="match status" value="1"/>
</dbReference>
<keyword evidence="3" id="KW-1185">Reference proteome</keyword>
<dbReference type="PANTHER" id="PTHR33050:SF7">
    <property type="entry name" value="RIBONUCLEASE H"/>
    <property type="match status" value="1"/>
</dbReference>
<dbReference type="InterPro" id="IPR000477">
    <property type="entry name" value="RT_dom"/>
</dbReference>
<proteinExistence type="predicted"/>
<sequence length="328" mass="37766">MSQIWNFLKQEVKNLLEKDAVEIVQKTHIQTGFYSTLFLVEKKNGKLRPVINLRPLNQYLKKQHFKMDTMTKVLNLVKKGDWACSLDLQDAYLHVPIFPKHRKYLRFAIDETVYQFKVLCFGPTSSPRVFTKIVSVVAAHLRKQGIRLAVYLDDWLIVDQQKSVLVKNRDTTITLLTSLGFIINTEKSDLIPTQTITYIGGLFRLDLGLVYPTPERIKNLKITIIQLMKGQISARHYLKVLGLIASCLELIPNSRLFMRPIQMHLLQVWRPSKMSLEYQIPCTQELKAHLAWWLCRANTMKGRSLFQESTSVTITTDASMTGWGGGDI</sequence>